<reference evidence="2" key="1">
    <citation type="submission" date="2016-06" db="EMBL/GenBank/DDBJ databases">
        <authorList>
            <person name="Cuomo C."/>
            <person name="Litvintseva A."/>
            <person name="Heitman J."/>
            <person name="Chen Y."/>
            <person name="Sun S."/>
            <person name="Springer D."/>
            <person name="Dromer F."/>
            <person name="Young S."/>
            <person name="Zeng Q."/>
            <person name="Chapman S."/>
            <person name="Gujja S."/>
            <person name="Saif S."/>
            <person name="Birren B."/>
        </authorList>
    </citation>
    <scope>NUCLEOTIDE SEQUENCE</scope>
    <source>
        <strain evidence="2">CBS 7841</strain>
    </source>
</reference>
<gene>
    <name evidence="1" type="ORF">L203_101692</name>
    <name evidence="2" type="ORF">L203_101764</name>
</gene>
<reference evidence="2" key="3">
    <citation type="submission" date="2024-01" db="EMBL/GenBank/DDBJ databases">
        <authorList>
            <person name="Coelho M.A."/>
            <person name="David-Palma M."/>
            <person name="Shea T."/>
            <person name="Sun S."/>
            <person name="Cuomo C.A."/>
            <person name="Heitman J."/>
        </authorList>
    </citation>
    <scope>NUCLEOTIDE SEQUENCE</scope>
    <source>
        <strain evidence="2">CBS 7841</strain>
    </source>
</reference>
<name>A0AAJ8M0H3_9TREE</name>
<evidence type="ECO:0000313" key="1">
    <source>
        <dbReference type="EMBL" id="WVN86528.1"/>
    </source>
</evidence>
<evidence type="ECO:0000313" key="3">
    <source>
        <dbReference type="Proteomes" id="UP000094043"/>
    </source>
</evidence>
<dbReference type="GeneID" id="91085905"/>
<evidence type="ECO:0000313" key="2">
    <source>
        <dbReference type="EMBL" id="WVN86596.1"/>
    </source>
</evidence>
<dbReference type="EMBL" id="CP143785">
    <property type="protein sequence ID" value="WVN86596.1"/>
    <property type="molecule type" value="Genomic_DNA"/>
</dbReference>
<organism evidence="2 3">
    <name type="scientific">Cryptococcus depauperatus CBS 7841</name>
    <dbReference type="NCBI Taxonomy" id="1295531"/>
    <lineage>
        <taxon>Eukaryota</taxon>
        <taxon>Fungi</taxon>
        <taxon>Dikarya</taxon>
        <taxon>Basidiomycota</taxon>
        <taxon>Agaricomycotina</taxon>
        <taxon>Tremellomycetes</taxon>
        <taxon>Tremellales</taxon>
        <taxon>Cryptococcaceae</taxon>
        <taxon>Cryptococcus</taxon>
    </lineage>
</organism>
<dbReference type="KEGG" id="cdep:91085905"/>
<dbReference type="AlphaFoldDB" id="A0AAJ8M0H3"/>
<dbReference type="Proteomes" id="UP000094043">
    <property type="component" value="Chromosome 2"/>
</dbReference>
<sequence>MVFSLDRSAFLDSKDTLQQADMRAADTPECIWDLKKTRPSQQQHYQAYCRHAHTSRSPSTPRSYSIDWASLDKPSVHLSGCPTILQRRPRSHSAPSVFNTLSTFPFSHRTLLPSSEHDEDRMKALKNGEWAPWSYDIVAPCVLPYSSPLSIGALLMPQCLESVRCDDSYKLAPSHGIEIKANGT</sequence>
<accession>A0AAJ8M0H3</accession>
<dbReference type="RefSeq" id="XP_066067228.1">
    <property type="nucleotide sequence ID" value="XM_066211131.1"/>
</dbReference>
<keyword evidence="3" id="KW-1185">Reference proteome</keyword>
<dbReference type="EMBL" id="CP143785">
    <property type="protein sequence ID" value="WVN86528.1"/>
    <property type="molecule type" value="Genomic_DNA"/>
</dbReference>
<proteinExistence type="predicted"/>
<protein>
    <submittedName>
        <fullName evidence="2">Uncharacterized protein</fullName>
    </submittedName>
</protein>
<reference evidence="2" key="2">
    <citation type="journal article" date="2022" name="Elife">
        <title>Obligate sexual reproduction of a homothallic fungus closely related to the Cryptococcus pathogenic species complex.</title>
        <authorList>
            <person name="Passer A.R."/>
            <person name="Clancey S.A."/>
            <person name="Shea T."/>
            <person name="David-Palma M."/>
            <person name="Averette A.F."/>
            <person name="Boekhout T."/>
            <person name="Porcel B.M."/>
            <person name="Nowrousian M."/>
            <person name="Cuomo C.A."/>
            <person name="Sun S."/>
            <person name="Heitman J."/>
            <person name="Coelho M.A."/>
        </authorList>
    </citation>
    <scope>NUCLEOTIDE SEQUENCE</scope>
    <source>
        <strain evidence="2">CBS 7841</strain>
    </source>
</reference>